<dbReference type="PANTHER" id="PTHR10073:SF12">
    <property type="entry name" value="DNA MISMATCH REPAIR PROTEIN MLH1"/>
    <property type="match status" value="1"/>
</dbReference>
<comment type="function">
    <text evidence="4">This protein is involved in the repair of mismatches in DNA. It is required for dam-dependent methyl-directed DNA mismatch repair. May act as a 'molecular matchmaker', a protein that promotes the formation of a stable complex between two or more DNA-binding proteins in an ATP-dependent manner without itself being part of a final effector complex.</text>
</comment>
<dbReference type="InterPro" id="IPR014721">
    <property type="entry name" value="Ribsml_uS5_D2-typ_fold_subgr"/>
</dbReference>
<dbReference type="SMART" id="SM00853">
    <property type="entry name" value="MutL_C"/>
    <property type="match status" value="1"/>
</dbReference>
<keyword evidence="9" id="KW-1185">Reference proteome</keyword>
<dbReference type="InterPro" id="IPR020568">
    <property type="entry name" value="Ribosomal_Su5_D2-typ_SF"/>
</dbReference>
<dbReference type="HAMAP" id="MF_00149">
    <property type="entry name" value="DNA_mis_repair"/>
    <property type="match status" value="1"/>
</dbReference>
<dbReference type="GO" id="GO:0030983">
    <property type="term" value="F:mismatched DNA binding"/>
    <property type="evidence" value="ECO:0007669"/>
    <property type="project" value="InterPro"/>
</dbReference>
<dbReference type="PROSITE" id="PS00058">
    <property type="entry name" value="DNA_MISMATCH_REPAIR_1"/>
    <property type="match status" value="1"/>
</dbReference>
<dbReference type="GO" id="GO:0006298">
    <property type="term" value="P:mismatch repair"/>
    <property type="evidence" value="ECO:0007669"/>
    <property type="project" value="UniProtKB-UniRule"/>
</dbReference>
<evidence type="ECO:0000259" key="7">
    <source>
        <dbReference type="SMART" id="SM01340"/>
    </source>
</evidence>
<evidence type="ECO:0000256" key="4">
    <source>
        <dbReference type="HAMAP-Rule" id="MF_00149"/>
    </source>
</evidence>
<dbReference type="FunFam" id="3.30.565.10:FF:000003">
    <property type="entry name" value="DNA mismatch repair endonuclease MutL"/>
    <property type="match status" value="1"/>
</dbReference>
<evidence type="ECO:0000259" key="6">
    <source>
        <dbReference type="SMART" id="SM00853"/>
    </source>
</evidence>
<dbReference type="InterPro" id="IPR037198">
    <property type="entry name" value="MutL_C_sf"/>
</dbReference>
<dbReference type="InterPro" id="IPR014790">
    <property type="entry name" value="MutL_C"/>
</dbReference>
<dbReference type="CDD" id="cd16926">
    <property type="entry name" value="HATPase_MutL-MLH-PMS-like"/>
    <property type="match status" value="1"/>
</dbReference>
<dbReference type="Pfam" id="PF01119">
    <property type="entry name" value="DNA_mis_repair"/>
    <property type="match status" value="1"/>
</dbReference>
<evidence type="ECO:0000256" key="3">
    <source>
        <dbReference type="ARBA" id="ARBA00023204"/>
    </source>
</evidence>
<dbReference type="SUPFAM" id="SSF118116">
    <property type="entry name" value="DNA mismatch repair protein MutL"/>
    <property type="match status" value="1"/>
</dbReference>
<organism evidence="8 9">
    <name type="scientific">Alkalicoccus urumqiensis</name>
    <name type="common">Bacillus urumqiensis</name>
    <dbReference type="NCBI Taxonomy" id="1548213"/>
    <lineage>
        <taxon>Bacteria</taxon>
        <taxon>Bacillati</taxon>
        <taxon>Bacillota</taxon>
        <taxon>Bacilli</taxon>
        <taxon>Bacillales</taxon>
        <taxon>Bacillaceae</taxon>
        <taxon>Alkalicoccus</taxon>
    </lineage>
</organism>
<dbReference type="Gene3D" id="3.30.1540.20">
    <property type="entry name" value="MutL, C-terminal domain, dimerisation subdomain"/>
    <property type="match status" value="1"/>
</dbReference>
<evidence type="ECO:0000256" key="2">
    <source>
        <dbReference type="ARBA" id="ARBA00022763"/>
    </source>
</evidence>
<dbReference type="Gene3D" id="3.30.1370.100">
    <property type="entry name" value="MutL, C-terminal domain, regulatory subdomain"/>
    <property type="match status" value="1"/>
</dbReference>
<reference evidence="8 9" key="1">
    <citation type="submission" date="2018-03" db="EMBL/GenBank/DDBJ databases">
        <title>Bacillus urumqiensis sp. nov., a moderately haloalkaliphilic bacterium isolated from a salt lake.</title>
        <authorList>
            <person name="Zhao B."/>
            <person name="Liao Z."/>
        </authorList>
    </citation>
    <scope>NUCLEOTIDE SEQUENCE [LARGE SCALE GENOMIC DNA]</scope>
    <source>
        <strain evidence="8 9">BZ-SZ-XJ18</strain>
    </source>
</reference>
<evidence type="ECO:0000256" key="1">
    <source>
        <dbReference type="ARBA" id="ARBA00006082"/>
    </source>
</evidence>
<proteinExistence type="inferred from homology"/>
<dbReference type="Gene3D" id="3.30.230.10">
    <property type="match status" value="1"/>
</dbReference>
<evidence type="ECO:0000313" key="8">
    <source>
        <dbReference type="EMBL" id="PRO65160.1"/>
    </source>
</evidence>
<name>A0A2P6MFZ8_ALKUR</name>
<dbReference type="SUPFAM" id="SSF55874">
    <property type="entry name" value="ATPase domain of HSP90 chaperone/DNA topoisomerase II/histidine kinase"/>
    <property type="match status" value="1"/>
</dbReference>
<sequence length="616" mass="68766">MNPIKKLDASLSNKIAAGEVVERPASVVKELVENAVDAGSTKIRIAVAEGGLQSISVLDNGAGIRLDELEAAFSRHATSKIQSDRDLFRIRTLGFRGEALPSIASVSRLTLMTSPDGAEGGKIVLHGGEIQSRTQSPPKQGTEVIVEDLFYNTPARLKYLKTIHTELGHISDSINRFAMAHPEIAFELTHDERTLLKTSGSSKLLQVLQQIYGLQAARGMRRFEAETDDFTIEGYAGSPVDARASRSYLTFVFNGRYVRSIPLAKAVQAGYDQLLPIGKYPICCVHVTLHPLLMDVNVHPSKLEIRLSKEKELQHLLEETIRGVWNKEAVIPSMQEPFSREEPTVSGDNASSSREKAPSGKSEATSFDFFYPSEETSRNGTTEAVRETIRSQPETQDIPERRAAAASPDRSSAEVQEEPAVSRVPELHVIGQFHGTYILAQNDDGFFMIDQHAAQERINFEYFLDKLSSPSREMQDLLVPITMELSGSDAAFIDENKEVLAEAGLVLEHFGGPVYRIRSCPVWFPEGMEKETAEELMMELKQHQDLRLERVREDAAAMMACKAAVKANHHLQNRDMEGLIREWSSCRQPFTCPHGRPVMIHYSVYEIEKMFKRVMN</sequence>
<dbReference type="GO" id="GO:0005524">
    <property type="term" value="F:ATP binding"/>
    <property type="evidence" value="ECO:0007669"/>
    <property type="project" value="InterPro"/>
</dbReference>
<dbReference type="InterPro" id="IPR038973">
    <property type="entry name" value="MutL/Mlh/Pms-like"/>
</dbReference>
<dbReference type="InterPro" id="IPR036890">
    <property type="entry name" value="HATPase_C_sf"/>
</dbReference>
<keyword evidence="8" id="KW-0378">Hydrolase</keyword>
<dbReference type="PANTHER" id="PTHR10073">
    <property type="entry name" value="DNA MISMATCH REPAIR PROTEIN MLH, PMS, MUTL"/>
    <property type="match status" value="1"/>
</dbReference>
<dbReference type="NCBIfam" id="NF000950">
    <property type="entry name" value="PRK00095.1-3"/>
    <property type="match status" value="1"/>
</dbReference>
<keyword evidence="2 4" id="KW-0227">DNA damage</keyword>
<gene>
    <name evidence="4" type="primary">mutL</name>
    <name evidence="8" type="ORF">C6I21_10150</name>
</gene>
<keyword evidence="8" id="KW-0255">Endonuclease</keyword>
<dbReference type="InterPro" id="IPR042121">
    <property type="entry name" value="MutL_C_regsub"/>
</dbReference>
<keyword evidence="3 4" id="KW-0234">DNA repair</keyword>
<dbReference type="AlphaFoldDB" id="A0A2P6MFZ8"/>
<accession>A0A2P6MFZ8</accession>
<protein>
    <recommendedName>
        <fullName evidence="4">DNA mismatch repair protein MutL</fullName>
    </recommendedName>
</protein>
<dbReference type="Gene3D" id="3.30.565.10">
    <property type="entry name" value="Histidine kinase-like ATPase, C-terminal domain"/>
    <property type="match status" value="1"/>
</dbReference>
<feature type="region of interest" description="Disordered" evidence="5">
    <location>
        <begin position="335"/>
        <end position="420"/>
    </location>
</feature>
<dbReference type="RefSeq" id="WP_105959360.1">
    <property type="nucleotide sequence ID" value="NZ_PVNS01000009.1"/>
</dbReference>
<evidence type="ECO:0000313" key="9">
    <source>
        <dbReference type="Proteomes" id="UP000243650"/>
    </source>
</evidence>
<feature type="domain" description="DNA mismatch repair protein S5" evidence="7">
    <location>
        <begin position="208"/>
        <end position="326"/>
    </location>
</feature>
<keyword evidence="8" id="KW-0540">Nuclease</keyword>
<dbReference type="InterPro" id="IPR002099">
    <property type="entry name" value="MutL/Mlh/PMS"/>
</dbReference>
<dbReference type="Pfam" id="PF13589">
    <property type="entry name" value="HATPase_c_3"/>
    <property type="match status" value="1"/>
</dbReference>
<comment type="similarity">
    <text evidence="1 4">Belongs to the DNA mismatch repair MutL/HexB family.</text>
</comment>
<dbReference type="GO" id="GO:0016887">
    <property type="term" value="F:ATP hydrolysis activity"/>
    <property type="evidence" value="ECO:0007669"/>
    <property type="project" value="InterPro"/>
</dbReference>
<dbReference type="Pfam" id="PF08676">
    <property type="entry name" value="MutL_C"/>
    <property type="match status" value="1"/>
</dbReference>
<dbReference type="InterPro" id="IPR014762">
    <property type="entry name" value="DNA_mismatch_repair_CS"/>
</dbReference>
<dbReference type="InterPro" id="IPR013507">
    <property type="entry name" value="DNA_mismatch_S5_2-like"/>
</dbReference>
<dbReference type="EMBL" id="PVNS01000009">
    <property type="protein sequence ID" value="PRO65160.1"/>
    <property type="molecule type" value="Genomic_DNA"/>
</dbReference>
<dbReference type="GO" id="GO:0032300">
    <property type="term" value="C:mismatch repair complex"/>
    <property type="evidence" value="ECO:0007669"/>
    <property type="project" value="InterPro"/>
</dbReference>
<feature type="domain" description="MutL C-terminal dimerisation" evidence="6">
    <location>
        <begin position="429"/>
        <end position="571"/>
    </location>
</feature>
<dbReference type="InterPro" id="IPR020667">
    <property type="entry name" value="DNA_mismatch_repair_MutL"/>
</dbReference>
<dbReference type="CDD" id="cd00782">
    <property type="entry name" value="MutL_Trans"/>
    <property type="match status" value="1"/>
</dbReference>
<dbReference type="GO" id="GO:0140664">
    <property type="term" value="F:ATP-dependent DNA damage sensor activity"/>
    <property type="evidence" value="ECO:0007669"/>
    <property type="project" value="InterPro"/>
</dbReference>
<dbReference type="InterPro" id="IPR042120">
    <property type="entry name" value="MutL_C_dimsub"/>
</dbReference>
<dbReference type="OrthoDB" id="9763467at2"/>
<evidence type="ECO:0000256" key="5">
    <source>
        <dbReference type="SAM" id="MobiDB-lite"/>
    </source>
</evidence>
<dbReference type="NCBIfam" id="TIGR00585">
    <property type="entry name" value="mutl"/>
    <property type="match status" value="1"/>
</dbReference>
<dbReference type="SUPFAM" id="SSF54211">
    <property type="entry name" value="Ribosomal protein S5 domain 2-like"/>
    <property type="match status" value="1"/>
</dbReference>
<dbReference type="Proteomes" id="UP000243650">
    <property type="component" value="Unassembled WGS sequence"/>
</dbReference>
<dbReference type="SMART" id="SM01340">
    <property type="entry name" value="DNA_mis_repair"/>
    <property type="match status" value="1"/>
</dbReference>
<dbReference type="GO" id="GO:0004519">
    <property type="term" value="F:endonuclease activity"/>
    <property type="evidence" value="ECO:0007669"/>
    <property type="project" value="UniProtKB-KW"/>
</dbReference>
<comment type="caution">
    <text evidence="8">The sequence shown here is derived from an EMBL/GenBank/DDBJ whole genome shotgun (WGS) entry which is preliminary data.</text>
</comment>